<gene>
    <name evidence="10" type="primary">cwf23</name>
    <name evidence="9" type="ORF">SJAG_02560</name>
</gene>
<keyword evidence="6" id="KW-0175">Coiled coil</keyword>
<dbReference type="PROSITE" id="PS50076">
    <property type="entry name" value="DNAJ_2"/>
    <property type="match status" value="1"/>
</dbReference>
<feature type="coiled-coil region" evidence="6">
    <location>
        <begin position="95"/>
        <end position="143"/>
    </location>
</feature>
<dbReference type="PROSITE" id="PS00636">
    <property type="entry name" value="DNAJ_1"/>
    <property type="match status" value="1"/>
</dbReference>
<dbReference type="Pfam" id="PF00226">
    <property type="entry name" value="DnaJ"/>
    <property type="match status" value="1"/>
</dbReference>
<evidence type="ECO:0000259" key="8">
    <source>
        <dbReference type="PROSITE" id="PS50076"/>
    </source>
</evidence>
<dbReference type="GO" id="GO:0000390">
    <property type="term" value="P:spliceosomal complex disassembly"/>
    <property type="evidence" value="ECO:0000318"/>
    <property type="project" value="GO_Central"/>
</dbReference>
<evidence type="ECO:0000313" key="9">
    <source>
        <dbReference type="EMBL" id="EEB07475.1"/>
    </source>
</evidence>
<dbReference type="VEuPathDB" id="FungiDB:SJAG_02560"/>
<reference evidence="9 11" key="1">
    <citation type="journal article" date="2011" name="Science">
        <title>Comparative functional genomics of the fission yeasts.</title>
        <authorList>
            <person name="Rhind N."/>
            <person name="Chen Z."/>
            <person name="Yassour M."/>
            <person name="Thompson D.A."/>
            <person name="Haas B.J."/>
            <person name="Habib N."/>
            <person name="Wapinski I."/>
            <person name="Roy S."/>
            <person name="Lin M.F."/>
            <person name="Heiman D.I."/>
            <person name="Young S.K."/>
            <person name="Furuya K."/>
            <person name="Guo Y."/>
            <person name="Pidoux A."/>
            <person name="Chen H.M."/>
            <person name="Robbertse B."/>
            <person name="Goldberg J.M."/>
            <person name="Aoki K."/>
            <person name="Bayne E.H."/>
            <person name="Berlin A.M."/>
            <person name="Desjardins C.A."/>
            <person name="Dobbs E."/>
            <person name="Dukaj L."/>
            <person name="Fan L."/>
            <person name="FitzGerald M.G."/>
            <person name="French C."/>
            <person name="Gujja S."/>
            <person name="Hansen K."/>
            <person name="Keifenheim D."/>
            <person name="Levin J.Z."/>
            <person name="Mosher R.A."/>
            <person name="Mueller C.A."/>
            <person name="Pfiffner J."/>
            <person name="Priest M."/>
            <person name="Russ C."/>
            <person name="Smialowska A."/>
            <person name="Swoboda P."/>
            <person name="Sykes S.M."/>
            <person name="Vaughn M."/>
            <person name="Vengrova S."/>
            <person name="Yoder R."/>
            <person name="Zeng Q."/>
            <person name="Allshire R."/>
            <person name="Baulcombe D."/>
            <person name="Birren B.W."/>
            <person name="Brown W."/>
            <person name="Ekwall K."/>
            <person name="Kellis M."/>
            <person name="Leatherwood J."/>
            <person name="Levin H."/>
            <person name="Margalit H."/>
            <person name="Martienssen R."/>
            <person name="Nieduszynski C.A."/>
            <person name="Spatafora J.W."/>
            <person name="Friedman N."/>
            <person name="Dalgaard J.Z."/>
            <person name="Baumann P."/>
            <person name="Niki H."/>
            <person name="Regev A."/>
            <person name="Nusbaum C."/>
        </authorList>
    </citation>
    <scope>NUCLEOTIDE SEQUENCE [LARGE SCALE GENOMIC DNA]</scope>
    <source>
        <strain evidence="11">yFS275 / FY16936</strain>
    </source>
</reference>
<feature type="compositionally biased region" description="Basic and acidic residues" evidence="7">
    <location>
        <begin position="249"/>
        <end position="260"/>
    </location>
</feature>
<dbReference type="Gene3D" id="1.10.287.110">
    <property type="entry name" value="DnaJ domain"/>
    <property type="match status" value="1"/>
</dbReference>
<evidence type="ECO:0000256" key="4">
    <source>
        <dbReference type="ARBA" id="ARBA00023186"/>
    </source>
</evidence>
<keyword evidence="3" id="KW-0963">Cytoplasm</keyword>
<evidence type="ECO:0000313" key="10">
    <source>
        <dbReference type="JaponicusDB" id="SJAG_02560"/>
    </source>
</evidence>
<keyword evidence="11" id="KW-1185">Reference proteome</keyword>
<dbReference type="AlphaFoldDB" id="B6K0K4"/>
<dbReference type="InterPro" id="IPR001623">
    <property type="entry name" value="DnaJ_domain"/>
</dbReference>
<dbReference type="GO" id="GO:0005681">
    <property type="term" value="C:spliceosomal complex"/>
    <property type="evidence" value="ECO:0000318"/>
    <property type="project" value="GO_Central"/>
</dbReference>
<evidence type="ECO:0000256" key="6">
    <source>
        <dbReference type="SAM" id="Coils"/>
    </source>
</evidence>
<dbReference type="OrthoDB" id="10250354at2759"/>
<dbReference type="SUPFAM" id="SSF46565">
    <property type="entry name" value="Chaperone J-domain"/>
    <property type="match status" value="1"/>
</dbReference>
<dbReference type="Gene3D" id="3.30.70.330">
    <property type="match status" value="1"/>
</dbReference>
<dbReference type="GeneID" id="7051188"/>
<dbReference type="InterPro" id="IPR036869">
    <property type="entry name" value="J_dom_sf"/>
</dbReference>
<dbReference type="PRINTS" id="PR00625">
    <property type="entry name" value="JDOMAIN"/>
</dbReference>
<feature type="region of interest" description="Disordered" evidence="7">
    <location>
        <begin position="248"/>
        <end position="276"/>
    </location>
</feature>
<evidence type="ECO:0000256" key="5">
    <source>
        <dbReference type="ARBA" id="ARBA00023242"/>
    </source>
</evidence>
<dbReference type="InterPro" id="IPR012677">
    <property type="entry name" value="Nucleotide-bd_a/b_plait_sf"/>
</dbReference>
<evidence type="ECO:0000256" key="1">
    <source>
        <dbReference type="ARBA" id="ARBA00004123"/>
    </source>
</evidence>
<dbReference type="EMBL" id="KE651166">
    <property type="protein sequence ID" value="EEB07475.1"/>
    <property type="molecule type" value="Genomic_DNA"/>
</dbReference>
<evidence type="ECO:0000256" key="3">
    <source>
        <dbReference type="ARBA" id="ARBA00022490"/>
    </source>
</evidence>
<evidence type="ECO:0000256" key="7">
    <source>
        <dbReference type="SAM" id="MobiDB-lite"/>
    </source>
</evidence>
<dbReference type="CDD" id="cd06257">
    <property type="entry name" value="DnaJ"/>
    <property type="match status" value="1"/>
</dbReference>
<keyword evidence="5" id="KW-0539">Nucleus</keyword>
<dbReference type="CDD" id="cd12429">
    <property type="entry name" value="RRM_DNAJC17"/>
    <property type="match status" value="1"/>
</dbReference>
<dbReference type="RefSeq" id="XP_002173768.1">
    <property type="nucleotide sequence ID" value="XM_002173732.2"/>
</dbReference>
<dbReference type="JaponicusDB" id="SJAG_02560">
    <property type="gene designation" value="cwf23"/>
</dbReference>
<dbReference type="PANTHER" id="PTHR44313:SF1">
    <property type="entry name" value="DNAJ HOMOLOG SUBFAMILY C MEMBER 17"/>
    <property type="match status" value="1"/>
</dbReference>
<dbReference type="Proteomes" id="UP000001744">
    <property type="component" value="Unassembled WGS sequence"/>
</dbReference>
<dbReference type="PANTHER" id="PTHR44313">
    <property type="entry name" value="DNAJ HOMOLOG SUBFAMILY C MEMBER 17"/>
    <property type="match status" value="1"/>
</dbReference>
<name>B6K0K4_SCHJY</name>
<feature type="domain" description="J" evidence="8">
    <location>
        <begin position="9"/>
        <end position="74"/>
    </location>
</feature>
<evidence type="ECO:0000313" key="11">
    <source>
        <dbReference type="Proteomes" id="UP000001744"/>
    </source>
</evidence>
<dbReference type="STRING" id="402676.B6K0K4"/>
<accession>B6K0K4</accession>
<keyword evidence="4" id="KW-0143">Chaperone</keyword>
<dbReference type="OMA" id="NPLHFQW"/>
<dbReference type="InterPro" id="IPR052094">
    <property type="entry name" value="Pre-mRNA-splicing_ERAD"/>
</dbReference>
<dbReference type="InterPro" id="IPR018253">
    <property type="entry name" value="DnaJ_domain_CS"/>
</dbReference>
<feature type="compositionally biased region" description="Polar residues" evidence="7">
    <location>
        <begin position="261"/>
        <end position="274"/>
    </location>
</feature>
<sequence length="292" mass="34683">MPVIDANFDVYEILGIQEDAEEKDIHRAWRKTSLKYHPDKNPNDPTAIEKFHKLQVAYNLLIDPATRREYDTERLARQAQKRREEAFDLKRKSMVDDLKAREQKAFQEIDEKERAQLARLEKLRRLREENEQLRHEYLQKHARATTGSGEKRDRTEFEMNNVPPKTLDDIDRTVKVRWKQKYNEFMSKEELLRILEPFGPVQALIVRELDINKKFSTAYVVFERLSSAYASVHAETVPKYVKDIQWARQKNEHGSNKDKTMNTTGEKSQPSDFSKLSFEEQTLFRLKQKKRA</sequence>
<protein>
    <submittedName>
        <fullName evidence="9">DNAJ domain-containing protein Cwf23</fullName>
    </submittedName>
</protein>
<dbReference type="GO" id="GO:0005737">
    <property type="term" value="C:cytoplasm"/>
    <property type="evidence" value="ECO:0007669"/>
    <property type="project" value="UniProtKB-SubCell"/>
</dbReference>
<dbReference type="SMART" id="SM00271">
    <property type="entry name" value="DnaJ"/>
    <property type="match status" value="1"/>
</dbReference>
<dbReference type="InterPro" id="IPR034254">
    <property type="entry name" value="DNAJC17_RRM"/>
</dbReference>
<dbReference type="eggNOG" id="KOG0691">
    <property type="taxonomic scope" value="Eukaryota"/>
</dbReference>
<proteinExistence type="predicted"/>
<dbReference type="HOGENOM" id="CLU_045732_3_1_1"/>
<evidence type="ECO:0000256" key="2">
    <source>
        <dbReference type="ARBA" id="ARBA00004496"/>
    </source>
</evidence>
<comment type="subcellular location">
    <subcellularLocation>
        <location evidence="2">Cytoplasm</location>
    </subcellularLocation>
    <subcellularLocation>
        <location evidence="1">Nucleus</location>
    </subcellularLocation>
</comment>
<organism evidence="9 11">
    <name type="scientific">Schizosaccharomyces japonicus (strain yFS275 / FY16936)</name>
    <name type="common">Fission yeast</name>
    <dbReference type="NCBI Taxonomy" id="402676"/>
    <lineage>
        <taxon>Eukaryota</taxon>
        <taxon>Fungi</taxon>
        <taxon>Dikarya</taxon>
        <taxon>Ascomycota</taxon>
        <taxon>Taphrinomycotina</taxon>
        <taxon>Schizosaccharomycetes</taxon>
        <taxon>Schizosaccharomycetales</taxon>
        <taxon>Schizosaccharomycetaceae</taxon>
        <taxon>Schizosaccharomyces</taxon>
    </lineage>
</organism>